<sequence>MSRITLPRTARRLTVATAVAATAVLLTAVPAAAHVEVEADNAQALAQNVALTFTAESESGSAGITEVRVILPKGIAPTDVTYAGGPKGWKFAATDDGYTVKGSALKVGENAEHSVTVRQLPDAKELAFKTLQTYGDGKIDRWIELEDADSESEGDDHGHGNEAPVLELKAAAPGAKAVSPSPSGSPSESVSPSPTSEESSAPASREPEAADAQKEDDGGLSGAAWAGIVAAILIAVTAAVLVVRRRGGAQQ</sequence>
<organism evidence="5 6">
    <name type="scientific">Streptomyces graminofaciens</name>
    <dbReference type="NCBI Taxonomy" id="68212"/>
    <lineage>
        <taxon>Bacteria</taxon>
        <taxon>Bacillati</taxon>
        <taxon>Actinomycetota</taxon>
        <taxon>Actinomycetes</taxon>
        <taxon>Kitasatosporales</taxon>
        <taxon>Streptomycetaceae</taxon>
        <taxon>Streptomyces</taxon>
    </lineage>
</organism>
<gene>
    <name evidence="5" type="ORF">SGFS_025920</name>
</gene>
<evidence type="ECO:0000313" key="5">
    <source>
        <dbReference type="EMBL" id="BBC31298.1"/>
    </source>
</evidence>
<reference evidence="5 6" key="1">
    <citation type="journal article" date="2010" name="ChemBioChem">
        <title>Cloning and characterization of the biosynthetic gene cluster of 16-membered macrolide antibiotic FD-891: involvement of a dual functional cytochrome P450 monooxygenase catalyzing epoxidation and hydroxylation.</title>
        <authorList>
            <person name="Kudo F."/>
            <person name="Motegi A."/>
            <person name="Mizoue K."/>
            <person name="Eguchi T."/>
        </authorList>
    </citation>
    <scope>NUCLEOTIDE SEQUENCE [LARGE SCALE GENOMIC DNA]</scope>
    <source>
        <strain evidence="5 6">A-8890</strain>
    </source>
</reference>
<keyword evidence="6" id="KW-1185">Reference proteome</keyword>
<feature type="domain" description="YncI copper-binding" evidence="4">
    <location>
        <begin position="101"/>
        <end position="167"/>
    </location>
</feature>
<evidence type="ECO:0000256" key="3">
    <source>
        <dbReference type="SAM" id="SignalP"/>
    </source>
</evidence>
<keyword evidence="2" id="KW-1133">Transmembrane helix</keyword>
<name>A0ABN5VD56_9ACTN</name>
<protein>
    <recommendedName>
        <fullName evidence="4">YncI copper-binding domain-containing protein</fullName>
    </recommendedName>
</protein>
<keyword evidence="2" id="KW-0812">Transmembrane</keyword>
<evidence type="ECO:0000259" key="4">
    <source>
        <dbReference type="Pfam" id="PF07987"/>
    </source>
</evidence>
<dbReference type="InterPro" id="IPR012533">
    <property type="entry name" value="YcnI-copper_dom"/>
</dbReference>
<feature type="compositionally biased region" description="Low complexity" evidence="1">
    <location>
        <begin position="171"/>
        <end position="204"/>
    </location>
</feature>
<dbReference type="RefSeq" id="WP_286249982.1">
    <property type="nucleotide sequence ID" value="NZ_AP018448.1"/>
</dbReference>
<accession>A0ABN5VD56</accession>
<feature type="transmembrane region" description="Helical" evidence="2">
    <location>
        <begin position="223"/>
        <end position="243"/>
    </location>
</feature>
<feature type="region of interest" description="Disordered" evidence="1">
    <location>
        <begin position="171"/>
        <end position="220"/>
    </location>
</feature>
<dbReference type="Pfam" id="PF07987">
    <property type="entry name" value="DUF1775"/>
    <property type="match status" value="1"/>
</dbReference>
<proteinExistence type="predicted"/>
<evidence type="ECO:0000313" key="6">
    <source>
        <dbReference type="Proteomes" id="UP001321542"/>
    </source>
</evidence>
<keyword evidence="3" id="KW-0732">Signal</keyword>
<evidence type="ECO:0000256" key="1">
    <source>
        <dbReference type="SAM" id="MobiDB-lite"/>
    </source>
</evidence>
<feature type="compositionally biased region" description="Basic and acidic residues" evidence="1">
    <location>
        <begin position="205"/>
        <end position="217"/>
    </location>
</feature>
<dbReference type="Proteomes" id="UP001321542">
    <property type="component" value="Chromosome"/>
</dbReference>
<dbReference type="Gene3D" id="2.60.40.2230">
    <property type="entry name" value="Uncharacterised protein YcnI-like PF07987, DUF1775"/>
    <property type="match status" value="1"/>
</dbReference>
<feature type="signal peptide" evidence="3">
    <location>
        <begin position="1"/>
        <end position="33"/>
    </location>
</feature>
<dbReference type="InterPro" id="IPR038507">
    <property type="entry name" value="YcnI-like_sf"/>
</dbReference>
<feature type="chain" id="PRO_5045357387" description="YncI copper-binding domain-containing protein" evidence="3">
    <location>
        <begin position="34"/>
        <end position="251"/>
    </location>
</feature>
<dbReference type="EMBL" id="AP018448">
    <property type="protein sequence ID" value="BBC31298.1"/>
    <property type="molecule type" value="Genomic_DNA"/>
</dbReference>
<keyword evidence="2" id="KW-0472">Membrane</keyword>
<evidence type="ECO:0000256" key="2">
    <source>
        <dbReference type="SAM" id="Phobius"/>
    </source>
</evidence>
<reference evidence="5 6" key="2">
    <citation type="journal article" date="2023" name="ChemBioChem">
        <title>Acyltransferase Domain Exchange between Two Independent Type I Polyketide Synthases in the Same Producer Strain of Macrolide Antibiotics.</title>
        <authorList>
            <person name="Kudo F."/>
            <person name="Kishikawa K."/>
            <person name="Tsuboi K."/>
            <person name="Kido T."/>
            <person name="Usui T."/>
            <person name="Hashimoto J."/>
            <person name="Shin-Ya K."/>
            <person name="Miyanaga A."/>
            <person name="Eguchi T."/>
        </authorList>
    </citation>
    <scope>NUCLEOTIDE SEQUENCE [LARGE SCALE GENOMIC DNA]</scope>
    <source>
        <strain evidence="5 6">A-8890</strain>
    </source>
</reference>